<protein>
    <submittedName>
        <fullName evidence="1">Uncharacterized protein</fullName>
    </submittedName>
</protein>
<dbReference type="Proteomes" id="UP001054945">
    <property type="component" value="Unassembled WGS sequence"/>
</dbReference>
<organism evidence="1 2">
    <name type="scientific">Caerostris extrusa</name>
    <name type="common">Bark spider</name>
    <name type="synonym">Caerostris bankana</name>
    <dbReference type="NCBI Taxonomy" id="172846"/>
    <lineage>
        <taxon>Eukaryota</taxon>
        <taxon>Metazoa</taxon>
        <taxon>Ecdysozoa</taxon>
        <taxon>Arthropoda</taxon>
        <taxon>Chelicerata</taxon>
        <taxon>Arachnida</taxon>
        <taxon>Araneae</taxon>
        <taxon>Araneomorphae</taxon>
        <taxon>Entelegynae</taxon>
        <taxon>Araneoidea</taxon>
        <taxon>Araneidae</taxon>
        <taxon>Caerostris</taxon>
    </lineage>
</organism>
<proteinExistence type="predicted"/>
<reference evidence="1 2" key="1">
    <citation type="submission" date="2021-06" db="EMBL/GenBank/DDBJ databases">
        <title>Caerostris extrusa draft genome.</title>
        <authorList>
            <person name="Kono N."/>
            <person name="Arakawa K."/>
        </authorList>
    </citation>
    <scope>NUCLEOTIDE SEQUENCE [LARGE SCALE GENOMIC DNA]</scope>
</reference>
<keyword evidence="2" id="KW-1185">Reference proteome</keyword>
<feature type="non-terminal residue" evidence="1">
    <location>
        <position position="1"/>
    </location>
</feature>
<comment type="caution">
    <text evidence="1">The sequence shown here is derived from an EMBL/GenBank/DDBJ whole genome shotgun (WGS) entry which is preliminary data.</text>
</comment>
<evidence type="ECO:0000313" key="1">
    <source>
        <dbReference type="EMBL" id="GIY93320.1"/>
    </source>
</evidence>
<evidence type="ECO:0000313" key="2">
    <source>
        <dbReference type="Proteomes" id="UP001054945"/>
    </source>
</evidence>
<accession>A0AAV4XGG3</accession>
<name>A0AAV4XGG3_CAEEX</name>
<dbReference type="AlphaFoldDB" id="A0AAV4XGG3"/>
<gene>
    <name evidence="1" type="ORF">CEXT_45771</name>
</gene>
<dbReference type="EMBL" id="BPLR01017650">
    <property type="protein sequence ID" value="GIY93320.1"/>
    <property type="molecule type" value="Genomic_DNA"/>
</dbReference>
<sequence length="203" mass="23221">TECSLDAFSGNFVSLTTYCYPLPLNLMSLQGNRAGVPSEEVQRVMGVRASQGGLPPHGEYLWNKHQNKCYCSCPRLHAVGRQLQPAMRQQPAMLLVSLSSMHTRQTMHKMKPTTFLKGGPYDFAGKMDDGYGYPQFLNKGILKQHMRKKSRFEFSLSYETNKEEVDITLIHFLALFSHPLRVFHPQLKNFLHRYVETQVVLPS</sequence>